<dbReference type="InterPro" id="IPR016516">
    <property type="entry name" value="UCP07580"/>
</dbReference>
<comment type="caution">
    <text evidence="1">The sequence shown here is derived from an EMBL/GenBank/DDBJ whole genome shotgun (WGS) entry which is preliminary data.</text>
</comment>
<gene>
    <name evidence="1" type="ORF">C5O18_08625</name>
</gene>
<reference evidence="2" key="1">
    <citation type="submission" date="2018-02" db="EMBL/GenBank/DDBJ databases">
        <title>Genome sequencing of Solimonas sp. HR-BB.</title>
        <authorList>
            <person name="Lee Y."/>
            <person name="Jeon C.O."/>
        </authorList>
    </citation>
    <scope>NUCLEOTIDE SEQUENCE [LARGE SCALE GENOMIC DNA]</scope>
    <source>
        <strain evidence="2">HR-E</strain>
    </source>
</reference>
<organism evidence="1 2">
    <name type="scientific">Amnimonas aquatica</name>
    <dbReference type="NCBI Taxonomy" id="2094561"/>
    <lineage>
        <taxon>Bacteria</taxon>
        <taxon>Pseudomonadati</taxon>
        <taxon>Pseudomonadota</taxon>
        <taxon>Gammaproteobacteria</taxon>
        <taxon>Moraxellales</taxon>
        <taxon>Moraxellaceae</taxon>
        <taxon>Amnimonas</taxon>
    </lineage>
</organism>
<keyword evidence="2" id="KW-1185">Reference proteome</keyword>
<evidence type="ECO:0000313" key="1">
    <source>
        <dbReference type="EMBL" id="PQA33408.1"/>
    </source>
</evidence>
<dbReference type="AlphaFoldDB" id="A0A2P6AQW3"/>
<proteinExistence type="predicted"/>
<evidence type="ECO:0000313" key="2">
    <source>
        <dbReference type="Proteomes" id="UP000243900"/>
    </source>
</evidence>
<accession>A0A2P6AQW3</accession>
<evidence type="ECO:0008006" key="3">
    <source>
        <dbReference type="Google" id="ProtNLM"/>
    </source>
</evidence>
<protein>
    <recommendedName>
        <fullName evidence="3">Metal-dependent hydrolase</fullName>
    </recommendedName>
</protein>
<dbReference type="EMBL" id="PTQZ01000248">
    <property type="protein sequence ID" value="PQA33408.1"/>
    <property type="molecule type" value="Genomic_DNA"/>
</dbReference>
<name>A0A2P6AQW3_9GAMM</name>
<dbReference type="PANTHER" id="PTHR39456">
    <property type="entry name" value="METAL-DEPENDENT HYDROLASE"/>
    <property type="match status" value="1"/>
</dbReference>
<dbReference type="Proteomes" id="UP000243900">
    <property type="component" value="Unassembled WGS sequence"/>
</dbReference>
<dbReference type="PANTHER" id="PTHR39456:SF1">
    <property type="entry name" value="METAL-DEPENDENT HYDROLASE"/>
    <property type="match status" value="1"/>
</dbReference>
<sequence length="199" mass="22450">MRRQGIDIDAFTRHTRAMCDGRLQKRSPEYNVALTAALEHFTAMMADLFFAEKEVLEGADPRVRAMFAWHAIEEMEHKAVAYDVMQKIAGVGYLTRVTAMTHATLSFSLFTLVAPWIMLGMDGHSVPERVQLYRKGLGWLMGPRKGVFGRLLPMIASYYRPGFHPNHLPTVHNYEAWVQAFATTRDTVAASEAMHHAAA</sequence>
<dbReference type="Pfam" id="PF10118">
    <property type="entry name" value="Metal_hydrol"/>
    <property type="match status" value="1"/>
</dbReference>